<dbReference type="PANTHER" id="PTHR47642:SF8">
    <property type="entry name" value="ATP-DEPENDENT DNA HELICASE"/>
    <property type="match status" value="1"/>
</dbReference>
<evidence type="ECO:0000313" key="2">
    <source>
        <dbReference type="Proteomes" id="UP000887116"/>
    </source>
</evidence>
<dbReference type="AlphaFoldDB" id="A0A8X6FSW2"/>
<sequence length="225" mass="25274">MLSSDYLFQIHRRLCQVYENTLPFAGIPILALGDLNQLRPVGGSYPFAPRSDPLARLAGEINPLWDGFQLFELDQIMRQKDDLRFAEALNRLAIGRLTNADKELFNTRCFTETTLPPEAQSSLRLMATNAQVDYYSNLRINTVKQQNPVNIKFIAEDKVIGTVTELQRANALVIAQKLKREDTKSLMLELELVVGIKYMVSCNVDVEDGLFNGAVGTHYDSSSST</sequence>
<organism evidence="1 2">
    <name type="scientific">Trichonephila clavata</name>
    <name type="common">Joro spider</name>
    <name type="synonym">Nephila clavata</name>
    <dbReference type="NCBI Taxonomy" id="2740835"/>
    <lineage>
        <taxon>Eukaryota</taxon>
        <taxon>Metazoa</taxon>
        <taxon>Ecdysozoa</taxon>
        <taxon>Arthropoda</taxon>
        <taxon>Chelicerata</taxon>
        <taxon>Arachnida</taxon>
        <taxon>Araneae</taxon>
        <taxon>Araneomorphae</taxon>
        <taxon>Entelegynae</taxon>
        <taxon>Araneoidea</taxon>
        <taxon>Nephilidae</taxon>
        <taxon>Trichonephila</taxon>
    </lineage>
</organism>
<protein>
    <submittedName>
        <fullName evidence="1">ATP-dependent DNA helicase</fullName>
    </submittedName>
</protein>
<keyword evidence="2" id="KW-1185">Reference proteome</keyword>
<dbReference type="SUPFAM" id="SSF52540">
    <property type="entry name" value="P-loop containing nucleoside triphosphate hydrolases"/>
    <property type="match status" value="1"/>
</dbReference>
<dbReference type="PANTHER" id="PTHR47642">
    <property type="entry name" value="ATP-DEPENDENT DNA HELICASE"/>
    <property type="match status" value="1"/>
</dbReference>
<reference evidence="1" key="1">
    <citation type="submission" date="2020-07" db="EMBL/GenBank/DDBJ databases">
        <title>Multicomponent nature underlies the extraordinary mechanical properties of spider dragline silk.</title>
        <authorList>
            <person name="Kono N."/>
            <person name="Nakamura H."/>
            <person name="Mori M."/>
            <person name="Yoshida Y."/>
            <person name="Ohtoshi R."/>
            <person name="Malay A.D."/>
            <person name="Moran D.A.P."/>
            <person name="Tomita M."/>
            <person name="Numata K."/>
            <person name="Arakawa K."/>
        </authorList>
    </citation>
    <scope>NUCLEOTIDE SEQUENCE</scope>
</reference>
<dbReference type="Proteomes" id="UP000887116">
    <property type="component" value="Unassembled WGS sequence"/>
</dbReference>
<keyword evidence="1" id="KW-0547">Nucleotide-binding</keyword>
<dbReference type="OrthoDB" id="6512546at2759"/>
<proteinExistence type="predicted"/>
<name>A0A8X6FSW2_TRICU</name>
<keyword evidence="1" id="KW-0067">ATP-binding</keyword>
<dbReference type="EMBL" id="BMAO01033212">
    <property type="protein sequence ID" value="GFQ87863.1"/>
    <property type="molecule type" value="Genomic_DNA"/>
</dbReference>
<keyword evidence="1" id="KW-0378">Hydrolase</keyword>
<accession>A0A8X6FSW2</accession>
<evidence type="ECO:0000313" key="1">
    <source>
        <dbReference type="EMBL" id="GFQ87863.1"/>
    </source>
</evidence>
<gene>
    <name evidence="1" type="ORF">TNCT_737011</name>
</gene>
<dbReference type="InterPro" id="IPR027417">
    <property type="entry name" value="P-loop_NTPase"/>
</dbReference>
<keyword evidence="1" id="KW-0347">Helicase</keyword>
<comment type="caution">
    <text evidence="1">The sequence shown here is derived from an EMBL/GenBank/DDBJ whole genome shotgun (WGS) entry which is preliminary data.</text>
</comment>
<dbReference type="GO" id="GO:0004386">
    <property type="term" value="F:helicase activity"/>
    <property type="evidence" value="ECO:0007669"/>
    <property type="project" value="UniProtKB-KW"/>
</dbReference>
<dbReference type="InterPro" id="IPR051055">
    <property type="entry name" value="PIF1_helicase"/>
</dbReference>